<dbReference type="HOGENOM" id="CLU_005379_8_0_11"/>
<dbReference type="GO" id="GO:0016887">
    <property type="term" value="F:ATP hydrolysis activity"/>
    <property type="evidence" value="ECO:0007669"/>
    <property type="project" value="InterPro"/>
</dbReference>
<dbReference type="AlphaFoldDB" id="E3J7E1"/>
<evidence type="ECO:0000259" key="2">
    <source>
        <dbReference type="Pfam" id="PF00437"/>
    </source>
</evidence>
<dbReference type="SUPFAM" id="SSF52540">
    <property type="entry name" value="P-loop containing nucleoside triphosphate hydrolases"/>
    <property type="match status" value="1"/>
</dbReference>
<protein>
    <submittedName>
        <fullName evidence="3">Type II secretion system protein E</fullName>
    </submittedName>
</protein>
<proteinExistence type="inferred from homology"/>
<dbReference type="Proteomes" id="UP000002484">
    <property type="component" value="Chromosome"/>
</dbReference>
<dbReference type="eggNOG" id="COG4962">
    <property type="taxonomic scope" value="Bacteria"/>
</dbReference>
<name>E3J7E1_PSEI1</name>
<dbReference type="Gene3D" id="3.40.50.300">
    <property type="entry name" value="P-loop containing nucleotide triphosphate hydrolases"/>
    <property type="match status" value="1"/>
</dbReference>
<dbReference type="InterPro" id="IPR050921">
    <property type="entry name" value="T4SS_GSP_E_ATPase"/>
</dbReference>
<dbReference type="EMBL" id="CP002299">
    <property type="protein sequence ID" value="ADP78414.1"/>
    <property type="molecule type" value="Genomic_DNA"/>
</dbReference>
<dbReference type="InParanoid" id="E3J7E1"/>
<dbReference type="InterPro" id="IPR001482">
    <property type="entry name" value="T2SS/T4SS_dom"/>
</dbReference>
<dbReference type="PANTHER" id="PTHR30486">
    <property type="entry name" value="TWITCHING MOTILITY PROTEIN PILT"/>
    <property type="match status" value="1"/>
</dbReference>
<dbReference type="RefSeq" id="WP_013421537.1">
    <property type="nucleotide sequence ID" value="NC_014666.1"/>
</dbReference>
<dbReference type="Gene3D" id="3.30.450.380">
    <property type="match status" value="1"/>
</dbReference>
<dbReference type="InterPro" id="IPR027417">
    <property type="entry name" value="P-loop_NTPase"/>
</dbReference>
<dbReference type="CDD" id="cd01130">
    <property type="entry name" value="VirB11-like_ATPase"/>
    <property type="match status" value="1"/>
</dbReference>
<dbReference type="PANTHER" id="PTHR30486:SF6">
    <property type="entry name" value="TYPE IV PILUS RETRACTATION ATPASE PILT"/>
    <property type="match status" value="1"/>
</dbReference>
<dbReference type="OrthoDB" id="9810761at2"/>
<evidence type="ECO:0000313" key="4">
    <source>
        <dbReference type="Proteomes" id="UP000002484"/>
    </source>
</evidence>
<evidence type="ECO:0000256" key="1">
    <source>
        <dbReference type="ARBA" id="ARBA00006611"/>
    </source>
</evidence>
<gene>
    <name evidence="3" type="ordered locus">FraEuI1c_0328</name>
</gene>
<comment type="similarity">
    <text evidence="1">Belongs to the GSP E family.</text>
</comment>
<dbReference type="NCBIfam" id="TIGR03819">
    <property type="entry name" value="heli_sec_ATPase"/>
    <property type="match status" value="1"/>
</dbReference>
<feature type="domain" description="Bacterial type II secretion system protein E" evidence="2">
    <location>
        <begin position="72"/>
        <end position="342"/>
    </location>
</feature>
<evidence type="ECO:0000313" key="3">
    <source>
        <dbReference type="EMBL" id="ADP78414.1"/>
    </source>
</evidence>
<accession>E3J7E1</accession>
<organism evidence="3 4">
    <name type="scientific">Pseudofrankia inefficax (strain DSM 45817 / CECT 9037 / DDB 130130 / EuI1c)</name>
    <name type="common">Frankia inefficax</name>
    <dbReference type="NCBI Taxonomy" id="298654"/>
    <lineage>
        <taxon>Bacteria</taxon>
        <taxon>Bacillati</taxon>
        <taxon>Actinomycetota</taxon>
        <taxon>Actinomycetes</taxon>
        <taxon>Frankiales</taxon>
        <taxon>Frankiaceae</taxon>
        <taxon>Pseudofrankia</taxon>
    </lineage>
</organism>
<dbReference type="STRING" id="298654.FraEuI1c_0328"/>
<dbReference type="Pfam" id="PF00437">
    <property type="entry name" value="T2SSE"/>
    <property type="match status" value="1"/>
</dbReference>
<sequence>MPPAPTTRTARIPAAALAAGPPLVDAVRDRLTDTAHPPTPADVARALAQVAGPLPAADQEAARRAVTAELLGTGPLEALLADPDVTDVLVNGPARVWVDRGAGLERTEVRFADEEAVRRLATRLAAAAGRRLDAAAPFADARLPDGSRLHAVLAPVAADGTCLSLRRPRRVPLTLTECVDGQDVALPGVLRALVAGRLAVVVTGGTGTGKTTLLAALLGCAHPAERVVIVEDTSELVLARENLVRLQGRPANIEGAGAITQRDLVRQALRMRPDRLVVGEVRGPEVLDLLVAFNTGHDGGLTTIHANAAGALPARVEALGALAGLSRAAVHSQLAAAVQVTVHLRRDSGGRRAVAAIGVLRTESDGLVRVRPALVTAPAGNGWPGALLAADGLSALRDLLRDRGVTLPPPFGAAS</sequence>
<dbReference type="InterPro" id="IPR022399">
    <property type="entry name" value="TadA-like_ATPase"/>
</dbReference>
<reference evidence="3 4" key="1">
    <citation type="submission" date="2010-10" db="EMBL/GenBank/DDBJ databases">
        <title>Complete sequence of Frankia sp. EuI1c.</title>
        <authorList>
            <consortium name="US DOE Joint Genome Institute"/>
            <person name="Lucas S."/>
            <person name="Copeland A."/>
            <person name="Lapidus A."/>
            <person name="Cheng J.-F."/>
            <person name="Bruce D."/>
            <person name="Goodwin L."/>
            <person name="Pitluck S."/>
            <person name="Chertkov O."/>
            <person name="Detter J.C."/>
            <person name="Han C."/>
            <person name="Tapia R."/>
            <person name="Land M."/>
            <person name="Hauser L."/>
            <person name="Jeffries C."/>
            <person name="Kyrpides N."/>
            <person name="Ivanova N."/>
            <person name="Mikhailova N."/>
            <person name="Beauchemin N."/>
            <person name="Sen A."/>
            <person name="Sur S.A."/>
            <person name="Gtari M."/>
            <person name="Wall L."/>
            <person name="Tisa L."/>
            <person name="Woyke T."/>
        </authorList>
    </citation>
    <scope>NUCLEOTIDE SEQUENCE [LARGE SCALE GENOMIC DNA]</scope>
    <source>
        <strain evidence="4">DSM 45817 / CECT 9037 / EuI1c</strain>
    </source>
</reference>
<dbReference type="KEGG" id="fri:FraEuI1c_0328"/>
<keyword evidence="4" id="KW-1185">Reference proteome</keyword>